<sequence>MGRASKWFRGLLGLKKSDPNPNPAQKPPPKKRWSFAKSNKEKDRRRAHDGVVSGGDNDDDAGKRAIEVAAATAAVAEAAVATAQAAVAVVKLTSSGGKTSAVRSGGLNSAVCVGQRGGGYGNREERAAVTIQSHFRAYLSRRALRALKGLVKLQALVRGHILRKHTAELLRRMQALARVQARARGGRALISEAPHSSMKSAHFNYAGPTTPEKFEHTIRARSTMKQEQHMMLKRNGSRSNSNSISDPEKSHLSHHRMDRRTGERSWEQGSFTRIVPMDDERTDRILEVDTGKPHVTPKRRSIFHSSHLSHSSDQYSQSFSTSKDSTARQTTALSPLSGEVQSLGPLKFAQDTDESPFCTADNSPQYYSASSMGGSKRGAFTPTKSDGSRSYLSGYSDHPNYMAYTESSKAKVRSLSVPKQRPQYERSSSMNRYSVHACGESRTNNHKVSALHANFTNKAYPGSGRLDRLGMPTRGDISGFSGGHWHRY</sequence>
<dbReference type="Pfam" id="PF13178">
    <property type="entry name" value="DUF4005"/>
    <property type="match status" value="1"/>
</dbReference>
<feature type="compositionally biased region" description="Polar residues" evidence="4">
    <location>
        <begin position="382"/>
        <end position="392"/>
    </location>
</feature>
<comment type="subunit">
    <text evidence="3">Binds to multiple calmodulin (CaM) in the presence of Ca(2+) and CaM-like proteins.</text>
</comment>
<evidence type="ECO:0000256" key="4">
    <source>
        <dbReference type="SAM" id="MobiDB-lite"/>
    </source>
</evidence>
<evidence type="ECO:0000313" key="6">
    <source>
        <dbReference type="EMBL" id="KAK4422670.1"/>
    </source>
</evidence>
<feature type="compositionally biased region" description="Basic and acidic residues" evidence="4">
    <location>
        <begin position="276"/>
        <end position="292"/>
    </location>
</feature>
<evidence type="ECO:0000259" key="5">
    <source>
        <dbReference type="Pfam" id="PF13178"/>
    </source>
</evidence>
<dbReference type="GO" id="GO:0005516">
    <property type="term" value="F:calmodulin binding"/>
    <property type="evidence" value="ECO:0007669"/>
    <property type="project" value="UniProtKB-KW"/>
</dbReference>
<feature type="region of interest" description="Disordered" evidence="4">
    <location>
        <begin position="407"/>
        <end position="431"/>
    </location>
</feature>
<reference evidence="6" key="2">
    <citation type="journal article" date="2024" name="Plant">
        <title>Genomic evolution and insights into agronomic trait innovations of Sesamum species.</title>
        <authorList>
            <person name="Miao H."/>
            <person name="Wang L."/>
            <person name="Qu L."/>
            <person name="Liu H."/>
            <person name="Sun Y."/>
            <person name="Le M."/>
            <person name="Wang Q."/>
            <person name="Wei S."/>
            <person name="Zheng Y."/>
            <person name="Lin W."/>
            <person name="Duan Y."/>
            <person name="Cao H."/>
            <person name="Xiong S."/>
            <person name="Wang X."/>
            <person name="Wei L."/>
            <person name="Li C."/>
            <person name="Ma Q."/>
            <person name="Ju M."/>
            <person name="Zhao R."/>
            <person name="Li G."/>
            <person name="Mu C."/>
            <person name="Tian Q."/>
            <person name="Mei H."/>
            <person name="Zhang T."/>
            <person name="Gao T."/>
            <person name="Zhang H."/>
        </authorList>
    </citation>
    <scope>NUCLEOTIDE SEQUENCE</scope>
    <source>
        <strain evidence="6">3651</strain>
    </source>
</reference>
<feature type="region of interest" description="Disordered" evidence="4">
    <location>
        <begin position="367"/>
        <end position="392"/>
    </location>
</feature>
<dbReference type="PANTHER" id="PTHR32295:SF11">
    <property type="entry name" value="PROTEIN IQ-DOMAIN 22"/>
    <property type="match status" value="1"/>
</dbReference>
<dbReference type="InterPro" id="IPR000048">
    <property type="entry name" value="IQ_motif_EF-hand-BS"/>
</dbReference>
<evidence type="ECO:0000313" key="7">
    <source>
        <dbReference type="Proteomes" id="UP001293254"/>
    </source>
</evidence>
<reference evidence="6" key="1">
    <citation type="submission" date="2020-06" db="EMBL/GenBank/DDBJ databases">
        <authorList>
            <person name="Li T."/>
            <person name="Hu X."/>
            <person name="Zhang T."/>
            <person name="Song X."/>
            <person name="Zhang H."/>
            <person name="Dai N."/>
            <person name="Sheng W."/>
            <person name="Hou X."/>
            <person name="Wei L."/>
        </authorList>
    </citation>
    <scope>NUCLEOTIDE SEQUENCE</scope>
    <source>
        <strain evidence="6">3651</strain>
        <tissue evidence="6">Leaf</tissue>
    </source>
</reference>
<dbReference type="PANTHER" id="PTHR32295">
    <property type="entry name" value="IQ-DOMAIN 5-RELATED"/>
    <property type="match status" value="1"/>
</dbReference>
<feature type="compositionally biased region" description="Basic and acidic residues" evidence="4">
    <location>
        <begin position="221"/>
        <end position="230"/>
    </location>
</feature>
<dbReference type="Proteomes" id="UP001293254">
    <property type="component" value="Unassembled WGS sequence"/>
</dbReference>
<feature type="region of interest" description="Disordered" evidence="4">
    <location>
        <begin position="221"/>
        <end position="338"/>
    </location>
</feature>
<dbReference type="EMBL" id="JACGWO010000007">
    <property type="protein sequence ID" value="KAK4422670.1"/>
    <property type="molecule type" value="Genomic_DNA"/>
</dbReference>
<protein>
    <submittedName>
        <fullName evidence="6">Protein IQ-DOMAIN 20</fullName>
    </submittedName>
</protein>
<keyword evidence="1" id="KW-0112">Calmodulin-binding</keyword>
<dbReference type="PROSITE" id="PS50096">
    <property type="entry name" value="IQ"/>
    <property type="match status" value="2"/>
</dbReference>
<feature type="region of interest" description="Disordered" evidence="4">
    <location>
        <begin position="1"/>
        <end position="59"/>
    </location>
</feature>
<feature type="domain" description="DUF4005" evidence="5">
    <location>
        <begin position="371"/>
        <end position="438"/>
    </location>
</feature>
<dbReference type="CDD" id="cd23767">
    <property type="entry name" value="IQCD"/>
    <property type="match status" value="1"/>
</dbReference>
<proteinExistence type="inferred from homology"/>
<feature type="compositionally biased region" description="Polar residues" evidence="4">
    <location>
        <begin position="323"/>
        <end position="334"/>
    </location>
</feature>
<evidence type="ECO:0000256" key="3">
    <source>
        <dbReference type="ARBA" id="ARBA00024378"/>
    </source>
</evidence>
<evidence type="ECO:0000256" key="1">
    <source>
        <dbReference type="ARBA" id="ARBA00022860"/>
    </source>
</evidence>
<name>A0AAE1Y2Z2_9LAMI</name>
<dbReference type="Gene3D" id="1.20.5.190">
    <property type="match status" value="1"/>
</dbReference>
<feature type="compositionally biased region" description="Low complexity" evidence="4">
    <location>
        <begin position="303"/>
        <end position="322"/>
    </location>
</feature>
<comment type="caution">
    <text evidence="6">The sequence shown here is derived from an EMBL/GenBank/DDBJ whole genome shotgun (WGS) entry which is preliminary data.</text>
</comment>
<keyword evidence="7" id="KW-1185">Reference proteome</keyword>
<feature type="compositionally biased region" description="Basic and acidic residues" evidence="4">
    <location>
        <begin position="38"/>
        <end position="49"/>
    </location>
</feature>
<accession>A0AAE1Y2Z2</accession>
<dbReference type="InterPro" id="IPR025064">
    <property type="entry name" value="DUF4005"/>
</dbReference>
<dbReference type="SMART" id="SM00015">
    <property type="entry name" value="IQ"/>
    <property type="match status" value="2"/>
</dbReference>
<organism evidence="6 7">
    <name type="scientific">Sesamum alatum</name>
    <dbReference type="NCBI Taxonomy" id="300844"/>
    <lineage>
        <taxon>Eukaryota</taxon>
        <taxon>Viridiplantae</taxon>
        <taxon>Streptophyta</taxon>
        <taxon>Embryophyta</taxon>
        <taxon>Tracheophyta</taxon>
        <taxon>Spermatophyta</taxon>
        <taxon>Magnoliopsida</taxon>
        <taxon>eudicotyledons</taxon>
        <taxon>Gunneridae</taxon>
        <taxon>Pentapetalae</taxon>
        <taxon>asterids</taxon>
        <taxon>lamiids</taxon>
        <taxon>Lamiales</taxon>
        <taxon>Pedaliaceae</taxon>
        <taxon>Sesamum</taxon>
    </lineage>
</organism>
<dbReference type="Pfam" id="PF00612">
    <property type="entry name" value="IQ"/>
    <property type="match status" value="2"/>
</dbReference>
<evidence type="ECO:0000256" key="2">
    <source>
        <dbReference type="ARBA" id="ARBA00024341"/>
    </source>
</evidence>
<gene>
    <name evidence="6" type="ORF">Salat_1849500</name>
</gene>
<dbReference type="AlphaFoldDB" id="A0AAE1Y2Z2"/>
<comment type="similarity">
    <text evidence="2">Belongs to the IQD family.</text>
</comment>